<accession>A0A2T3A2D2</accession>
<dbReference type="STRING" id="2025994.A0A2T3A2D2"/>
<dbReference type="InParanoid" id="A0A2T3A2D2"/>
<sequence length="297" mass="31727">YIRTDFNGVPFVLSSESSQDKRALGDVTFSPAPLNFNASLELNETTLFEVLGVTASLDGGSIDLSVTVGGTLVYNVLKSELVSLTAYLECNLTTITDFSLLIEEASNSTLGKTFSAGSTIVAIPGVLSFGPTVDFEIGIDFETDSEFYVELDCSSAVTNGYVDLDYTGNVSASGYWKPEFDFAVDFYTIGEASVTPYVQSTFDLAFSLLNDTYTVSGGISPRSSFPTIVTLDAGVSPGSTNDVVPTVTDKDITGTCTDGIELLTVFDFAMNAYVTGKWANEVLYNVSIPVVDQCVSW</sequence>
<dbReference type="OrthoDB" id="160645at2759"/>
<dbReference type="Proteomes" id="UP000241462">
    <property type="component" value="Unassembled WGS sequence"/>
</dbReference>
<evidence type="ECO:0000313" key="2">
    <source>
        <dbReference type="Proteomes" id="UP000241462"/>
    </source>
</evidence>
<name>A0A2T3A2D2_9PEZI</name>
<feature type="non-terminal residue" evidence="1">
    <location>
        <position position="1"/>
    </location>
</feature>
<dbReference type="AlphaFoldDB" id="A0A2T3A2D2"/>
<reference evidence="1 2" key="1">
    <citation type="journal article" date="2018" name="Mycol. Prog.">
        <title>Coniella lustricola, a new species from submerged detritus.</title>
        <authorList>
            <person name="Raudabaugh D.B."/>
            <person name="Iturriaga T."/>
            <person name="Carver A."/>
            <person name="Mondo S."/>
            <person name="Pangilinan J."/>
            <person name="Lipzen A."/>
            <person name="He G."/>
            <person name="Amirebrahimi M."/>
            <person name="Grigoriev I.V."/>
            <person name="Miller A.N."/>
        </authorList>
    </citation>
    <scope>NUCLEOTIDE SEQUENCE [LARGE SCALE GENOMIC DNA]</scope>
    <source>
        <strain evidence="1 2">B22-T-1</strain>
    </source>
</reference>
<protein>
    <submittedName>
        <fullName evidence="1">Uncharacterized protein</fullName>
    </submittedName>
</protein>
<proteinExistence type="predicted"/>
<organism evidence="1 2">
    <name type="scientific">Coniella lustricola</name>
    <dbReference type="NCBI Taxonomy" id="2025994"/>
    <lineage>
        <taxon>Eukaryota</taxon>
        <taxon>Fungi</taxon>
        <taxon>Dikarya</taxon>
        <taxon>Ascomycota</taxon>
        <taxon>Pezizomycotina</taxon>
        <taxon>Sordariomycetes</taxon>
        <taxon>Sordariomycetidae</taxon>
        <taxon>Diaporthales</taxon>
        <taxon>Schizoparmaceae</taxon>
        <taxon>Coniella</taxon>
    </lineage>
</organism>
<keyword evidence="2" id="KW-1185">Reference proteome</keyword>
<gene>
    <name evidence="1" type="ORF">BD289DRAFT_484360</name>
</gene>
<dbReference type="EMBL" id="KZ678499">
    <property type="protein sequence ID" value="PSR81559.1"/>
    <property type="molecule type" value="Genomic_DNA"/>
</dbReference>
<evidence type="ECO:0000313" key="1">
    <source>
        <dbReference type="EMBL" id="PSR81559.1"/>
    </source>
</evidence>